<comment type="caution">
    <text evidence="2">The sequence shown here is derived from an EMBL/GenBank/DDBJ whole genome shotgun (WGS) entry which is preliminary data.</text>
</comment>
<dbReference type="RefSeq" id="WP_194855368.1">
    <property type="nucleotide sequence ID" value="NZ_ARXR01000006.1"/>
</dbReference>
<evidence type="ECO:0008006" key="4">
    <source>
        <dbReference type="Google" id="ProtNLM"/>
    </source>
</evidence>
<sequence>MRLFIAVMVLSLAVTGAAAEGDRAAGDLEIARKGQALIARLTLPAEQVVGFSHRPESDEEKIAVTEALARLGKADNVLVPAAEAGCTVTREEATTTLMPPATPDPAEFQARYAWRCESPDGLVAADVPLLEFLNGVALDALVVNGEHRFERRIAPPETRLPLLAD</sequence>
<dbReference type="InterPro" id="IPR021253">
    <property type="entry name" value="ZrgA-like"/>
</dbReference>
<protein>
    <recommendedName>
        <fullName evidence="4">DUF2796 domain-containing protein</fullName>
    </recommendedName>
</protein>
<keyword evidence="3" id="KW-1185">Reference proteome</keyword>
<proteinExistence type="predicted"/>
<dbReference type="EMBL" id="ARXR01000006">
    <property type="protein sequence ID" value="MBF5052394.1"/>
    <property type="molecule type" value="Genomic_DNA"/>
</dbReference>
<evidence type="ECO:0000313" key="3">
    <source>
        <dbReference type="Proteomes" id="UP000644441"/>
    </source>
</evidence>
<dbReference type="Proteomes" id="UP000644441">
    <property type="component" value="Unassembled WGS sequence"/>
</dbReference>
<accession>A0ABS0AE29</accession>
<name>A0ABS0AE29_9GAMM</name>
<evidence type="ECO:0000313" key="2">
    <source>
        <dbReference type="EMBL" id="MBF5052394.1"/>
    </source>
</evidence>
<reference evidence="2 3" key="1">
    <citation type="submission" date="2012-09" db="EMBL/GenBank/DDBJ databases">
        <title>Genome Sequence of alkane-degrading Bacterium Alcanivorax venustensis ISO4.</title>
        <authorList>
            <person name="Lai Q."/>
            <person name="Shao Z."/>
        </authorList>
    </citation>
    <scope>NUCLEOTIDE SEQUENCE [LARGE SCALE GENOMIC DNA]</scope>
    <source>
        <strain evidence="2 3">ISO4</strain>
    </source>
</reference>
<evidence type="ECO:0000256" key="1">
    <source>
        <dbReference type="SAM" id="SignalP"/>
    </source>
</evidence>
<keyword evidence="1" id="KW-0732">Signal</keyword>
<organism evidence="2 3">
    <name type="scientific">Alloalcanivorax venustensis ISO4</name>
    <dbReference type="NCBI Taxonomy" id="1177184"/>
    <lineage>
        <taxon>Bacteria</taxon>
        <taxon>Pseudomonadati</taxon>
        <taxon>Pseudomonadota</taxon>
        <taxon>Gammaproteobacteria</taxon>
        <taxon>Oceanospirillales</taxon>
        <taxon>Alcanivoracaceae</taxon>
        <taxon>Alloalcanivorax</taxon>
    </lineage>
</organism>
<dbReference type="Pfam" id="PF10986">
    <property type="entry name" value="ZrgA"/>
    <property type="match status" value="1"/>
</dbReference>
<feature type="chain" id="PRO_5047210415" description="DUF2796 domain-containing protein" evidence="1">
    <location>
        <begin position="20"/>
        <end position="165"/>
    </location>
</feature>
<gene>
    <name evidence="2" type="ORF">ISO4_00996</name>
</gene>
<feature type="signal peptide" evidence="1">
    <location>
        <begin position="1"/>
        <end position="19"/>
    </location>
</feature>